<sequence length="90" mass="10255">MTKTKRGAPLAVACHCFKIAREERELMSRRVAARRKEKRRPINFASRQCDALGKKLRGTEAPAVLTPYRGGLMGLIVFLCVFYETIFYCS</sequence>
<accession>A0A921Q178</accession>
<keyword evidence="1" id="KW-0472">Membrane</keyword>
<proteinExistence type="predicted"/>
<evidence type="ECO:0000313" key="3">
    <source>
        <dbReference type="Proteomes" id="UP000807115"/>
    </source>
</evidence>
<protein>
    <submittedName>
        <fullName evidence="2">Uncharacterized protein</fullName>
    </submittedName>
</protein>
<gene>
    <name evidence="2" type="ORF">BDA96_10G122800</name>
</gene>
<reference evidence="2" key="2">
    <citation type="submission" date="2020-10" db="EMBL/GenBank/DDBJ databases">
        <authorList>
            <person name="Cooper E.A."/>
            <person name="Brenton Z.W."/>
            <person name="Flinn B.S."/>
            <person name="Jenkins J."/>
            <person name="Shu S."/>
            <person name="Flowers D."/>
            <person name="Luo F."/>
            <person name="Wang Y."/>
            <person name="Xia P."/>
            <person name="Barry K."/>
            <person name="Daum C."/>
            <person name="Lipzen A."/>
            <person name="Yoshinaga Y."/>
            <person name="Schmutz J."/>
            <person name="Saski C."/>
            <person name="Vermerris W."/>
            <person name="Kresovich S."/>
        </authorList>
    </citation>
    <scope>NUCLEOTIDE SEQUENCE</scope>
</reference>
<keyword evidence="1" id="KW-0812">Transmembrane</keyword>
<dbReference type="AlphaFoldDB" id="A0A921Q178"/>
<dbReference type="Proteomes" id="UP000807115">
    <property type="component" value="Chromosome 10"/>
</dbReference>
<dbReference type="EMBL" id="CM027689">
    <property type="protein sequence ID" value="KAG0513678.1"/>
    <property type="molecule type" value="Genomic_DNA"/>
</dbReference>
<comment type="caution">
    <text evidence="2">The sequence shown here is derived from an EMBL/GenBank/DDBJ whole genome shotgun (WGS) entry which is preliminary data.</text>
</comment>
<evidence type="ECO:0000256" key="1">
    <source>
        <dbReference type="SAM" id="Phobius"/>
    </source>
</evidence>
<evidence type="ECO:0000313" key="2">
    <source>
        <dbReference type="EMBL" id="KAG0513678.1"/>
    </source>
</evidence>
<keyword evidence="1" id="KW-1133">Transmembrane helix</keyword>
<organism evidence="2 3">
    <name type="scientific">Sorghum bicolor</name>
    <name type="common">Sorghum</name>
    <name type="synonym">Sorghum vulgare</name>
    <dbReference type="NCBI Taxonomy" id="4558"/>
    <lineage>
        <taxon>Eukaryota</taxon>
        <taxon>Viridiplantae</taxon>
        <taxon>Streptophyta</taxon>
        <taxon>Embryophyta</taxon>
        <taxon>Tracheophyta</taxon>
        <taxon>Spermatophyta</taxon>
        <taxon>Magnoliopsida</taxon>
        <taxon>Liliopsida</taxon>
        <taxon>Poales</taxon>
        <taxon>Poaceae</taxon>
        <taxon>PACMAD clade</taxon>
        <taxon>Panicoideae</taxon>
        <taxon>Andropogonodae</taxon>
        <taxon>Andropogoneae</taxon>
        <taxon>Sorghinae</taxon>
        <taxon>Sorghum</taxon>
    </lineage>
</organism>
<name>A0A921Q178_SORBI</name>
<reference evidence="2" key="1">
    <citation type="journal article" date="2019" name="BMC Genomics">
        <title>A new reference genome for Sorghum bicolor reveals high levels of sequence similarity between sweet and grain genotypes: implications for the genetics of sugar metabolism.</title>
        <authorList>
            <person name="Cooper E.A."/>
            <person name="Brenton Z.W."/>
            <person name="Flinn B.S."/>
            <person name="Jenkins J."/>
            <person name="Shu S."/>
            <person name="Flowers D."/>
            <person name="Luo F."/>
            <person name="Wang Y."/>
            <person name="Xia P."/>
            <person name="Barry K."/>
            <person name="Daum C."/>
            <person name="Lipzen A."/>
            <person name="Yoshinaga Y."/>
            <person name="Schmutz J."/>
            <person name="Saski C."/>
            <person name="Vermerris W."/>
            <person name="Kresovich S."/>
        </authorList>
    </citation>
    <scope>NUCLEOTIDE SEQUENCE</scope>
</reference>
<feature type="transmembrane region" description="Helical" evidence="1">
    <location>
        <begin position="70"/>
        <end position="89"/>
    </location>
</feature>